<feature type="chain" id="PRO_5040262393" description="Late sexual development protein" evidence="1">
    <location>
        <begin position="21"/>
        <end position="360"/>
    </location>
</feature>
<name>A0A9Q8QR75_9HYPO</name>
<dbReference type="Proteomes" id="UP000829364">
    <property type="component" value="Chromosome 14"/>
</dbReference>
<dbReference type="GeneID" id="72072685"/>
<feature type="signal peptide" evidence="1">
    <location>
        <begin position="1"/>
        <end position="20"/>
    </location>
</feature>
<keyword evidence="1" id="KW-0732">Signal</keyword>
<dbReference type="KEGG" id="ptkz:JDV02_010742"/>
<dbReference type="RefSeq" id="XP_047848514.1">
    <property type="nucleotide sequence ID" value="XM_047992500.1"/>
</dbReference>
<evidence type="ECO:0000313" key="2">
    <source>
        <dbReference type="EMBL" id="UNI25033.1"/>
    </source>
</evidence>
<accession>A0A9Q8QR75</accession>
<organism evidence="2 3">
    <name type="scientific">Purpureocillium takamizusanense</name>
    <dbReference type="NCBI Taxonomy" id="2060973"/>
    <lineage>
        <taxon>Eukaryota</taxon>
        <taxon>Fungi</taxon>
        <taxon>Dikarya</taxon>
        <taxon>Ascomycota</taxon>
        <taxon>Pezizomycotina</taxon>
        <taxon>Sordariomycetes</taxon>
        <taxon>Hypocreomycetidae</taxon>
        <taxon>Hypocreales</taxon>
        <taxon>Ophiocordycipitaceae</taxon>
        <taxon>Purpureocillium</taxon>
    </lineage>
</organism>
<sequence>MKAHFVHLSVVSTLLGVALGAAIPNNDGFPAPSDQQKLGIAVQAGGLLPNSPPPTSLGAGSATAFQLIAFNELFETAYFSSLVHNISAGVDGYRAENKDELVKIFSTVLAQEEQHALAAVSTLKGAGVFAPSPCQYQFPVSNLKDAVNLAETFTAVVLGALQGANVLFAKDGATAPIQTVSSVIGQEGEQNGFYRVFLDKVPSESPFLTAVPAPFAWSALQMFVIPGSCPFPLGNINLPIFPPLMTNGAAVAAIEPRDQDLSFAADLSASGVAKEYIGRDGSSLFLTYTTGQQLPISVPLKHVSWSGSKISFSAEFPFSKHVMQGFSHAALTTKNSFESADAVAEAALAGPGIIQVNNAL</sequence>
<dbReference type="OrthoDB" id="5293813at2759"/>
<dbReference type="EMBL" id="CP086367">
    <property type="protein sequence ID" value="UNI25033.1"/>
    <property type="molecule type" value="Genomic_DNA"/>
</dbReference>
<evidence type="ECO:0000313" key="3">
    <source>
        <dbReference type="Proteomes" id="UP000829364"/>
    </source>
</evidence>
<keyword evidence="3" id="KW-1185">Reference proteome</keyword>
<protein>
    <recommendedName>
        <fullName evidence="4">Late sexual development protein</fullName>
    </recommendedName>
</protein>
<gene>
    <name evidence="2" type="ORF">JDV02_010742</name>
</gene>
<dbReference type="Pfam" id="PF13668">
    <property type="entry name" value="Ferritin_2"/>
    <property type="match status" value="1"/>
</dbReference>
<reference evidence="2" key="1">
    <citation type="submission" date="2021-11" db="EMBL/GenBank/DDBJ databases">
        <title>Purpureocillium_takamizusanense_genome.</title>
        <authorList>
            <person name="Nguyen N.-H."/>
        </authorList>
    </citation>
    <scope>NUCLEOTIDE SEQUENCE</scope>
    <source>
        <strain evidence="2">PT3</strain>
    </source>
</reference>
<evidence type="ECO:0000256" key="1">
    <source>
        <dbReference type="SAM" id="SignalP"/>
    </source>
</evidence>
<proteinExistence type="predicted"/>
<dbReference type="AlphaFoldDB" id="A0A9Q8QR75"/>
<evidence type="ECO:0008006" key="4">
    <source>
        <dbReference type="Google" id="ProtNLM"/>
    </source>
</evidence>